<name>A0A0F8XKQ8_9ZZZZ</name>
<gene>
    <name evidence="1" type="ORF">LCGC14_2933440</name>
</gene>
<organism evidence="1">
    <name type="scientific">marine sediment metagenome</name>
    <dbReference type="NCBI Taxonomy" id="412755"/>
    <lineage>
        <taxon>unclassified sequences</taxon>
        <taxon>metagenomes</taxon>
        <taxon>ecological metagenomes</taxon>
    </lineage>
</organism>
<evidence type="ECO:0000313" key="1">
    <source>
        <dbReference type="EMBL" id="KKK69498.1"/>
    </source>
</evidence>
<protein>
    <submittedName>
        <fullName evidence="1">Uncharacterized protein</fullName>
    </submittedName>
</protein>
<sequence length="82" mass="9103">MSKTKGEMVVCVMCMEAMGRDCTLPDLKEKHQKAVLKMEEYLANREADDTGPTLISLAIRVDVLKKCIKTRESIMGIAKVTG</sequence>
<dbReference type="AlphaFoldDB" id="A0A0F8XKQ8"/>
<dbReference type="EMBL" id="LAZR01058620">
    <property type="protein sequence ID" value="KKK69498.1"/>
    <property type="molecule type" value="Genomic_DNA"/>
</dbReference>
<proteinExistence type="predicted"/>
<accession>A0A0F8XKQ8</accession>
<comment type="caution">
    <text evidence="1">The sequence shown here is derived from an EMBL/GenBank/DDBJ whole genome shotgun (WGS) entry which is preliminary data.</text>
</comment>
<reference evidence="1" key="1">
    <citation type="journal article" date="2015" name="Nature">
        <title>Complex archaea that bridge the gap between prokaryotes and eukaryotes.</title>
        <authorList>
            <person name="Spang A."/>
            <person name="Saw J.H."/>
            <person name="Jorgensen S.L."/>
            <person name="Zaremba-Niedzwiedzka K."/>
            <person name="Martijn J."/>
            <person name="Lind A.E."/>
            <person name="van Eijk R."/>
            <person name="Schleper C."/>
            <person name="Guy L."/>
            <person name="Ettema T.J."/>
        </authorList>
    </citation>
    <scope>NUCLEOTIDE SEQUENCE</scope>
</reference>